<dbReference type="EMBL" id="BSXW01000074">
    <property type="protein sequence ID" value="GMF11447.1"/>
    <property type="molecule type" value="Genomic_DNA"/>
</dbReference>
<evidence type="ECO:0000313" key="3">
    <source>
        <dbReference type="Proteomes" id="UP001165083"/>
    </source>
</evidence>
<proteinExistence type="predicted"/>
<sequence length="724" mass="80368">MPAPWSIIRLASVESSDKLQEKDSTSKTGRHRSSRLLDYLFGDPTPVTALELPPLAFRLAWMLVVSAHVLCAAFLAGCAAAYWYFMDPLTGFYVQLWSPKSGNVGYEVYSWTFGTVGALHGLRVLQLLRRSFRAQHLVFRGGSCRSTGSIDGTVIESFSSKPRKLVRQPTLTNLMKVTQPRILVVRFWRAFFSRRGLFGVENEHFLTVFIIRETLEVGAQTYQAYRSSQLLPRVWLNSIMVALLVANCWSTMAVGRFFGRKPTLERVVALSADAVICILMSVLVPVLIVHRHYGAFNRAGRMFKDPSDVYDPVLITSFVLESQLVFVSSTMDLGAKLTPHIATFLALVTVGALVGRKEEIPVSSTVAVAPSRWGELSLLASRRNITSDNPAPESSSDQHPGTPKRRRAWMHVIAEVLFCLWGAIVLEVHCHTAVHSHFSGSGCRASTRPWLVHHAACSSIVISCQTESTTSPDVTLLEQLDAQALATVAFAHCPKLRMPDLRRFSNLLVLQIYNSTVVEWELTTVSTSTNSRLVLISVARSRFPSGFPRGLTDSIPTSLLSIQFCVTDVAALPRSLTAWWHPMAAVSFDYSEMVEFPASLLSLQVYAISLNGNQLETVPQLAAMPPGQMIGELAMRDNPLRELPPALGYSTNMFIYLDLQGTNLTALPSWTQTQVLGVVYMYNTPYCNNATSKPQQANVQCTPRSTLDNAMDFPLELFDRMYAF</sequence>
<organism evidence="2 3">
    <name type="scientific">Phytophthora lilii</name>
    <dbReference type="NCBI Taxonomy" id="2077276"/>
    <lineage>
        <taxon>Eukaryota</taxon>
        <taxon>Sar</taxon>
        <taxon>Stramenopiles</taxon>
        <taxon>Oomycota</taxon>
        <taxon>Peronosporomycetes</taxon>
        <taxon>Peronosporales</taxon>
        <taxon>Peronosporaceae</taxon>
        <taxon>Phytophthora</taxon>
    </lineage>
</organism>
<dbReference type="AlphaFoldDB" id="A0A9W6TEP4"/>
<feature type="transmembrane region" description="Helical" evidence="1">
    <location>
        <begin position="59"/>
        <end position="84"/>
    </location>
</feature>
<feature type="transmembrane region" description="Helical" evidence="1">
    <location>
        <begin position="234"/>
        <end position="255"/>
    </location>
</feature>
<evidence type="ECO:0000256" key="1">
    <source>
        <dbReference type="SAM" id="Phobius"/>
    </source>
</evidence>
<dbReference type="Gene3D" id="3.80.10.10">
    <property type="entry name" value="Ribonuclease Inhibitor"/>
    <property type="match status" value="1"/>
</dbReference>
<dbReference type="InterPro" id="IPR032675">
    <property type="entry name" value="LRR_dom_sf"/>
</dbReference>
<name>A0A9W6TEP4_9STRA</name>
<dbReference type="SUPFAM" id="SSF52058">
    <property type="entry name" value="L domain-like"/>
    <property type="match status" value="1"/>
</dbReference>
<dbReference type="OrthoDB" id="121666at2759"/>
<keyword evidence="1" id="KW-1133">Transmembrane helix</keyword>
<keyword evidence="3" id="KW-1185">Reference proteome</keyword>
<protein>
    <submittedName>
        <fullName evidence="2">Unnamed protein product</fullName>
    </submittedName>
</protein>
<gene>
    <name evidence="2" type="ORF">Plil01_000214900</name>
</gene>
<comment type="caution">
    <text evidence="2">The sequence shown here is derived from an EMBL/GenBank/DDBJ whole genome shotgun (WGS) entry which is preliminary data.</text>
</comment>
<keyword evidence="1" id="KW-0472">Membrane</keyword>
<keyword evidence="1" id="KW-0812">Transmembrane</keyword>
<feature type="transmembrane region" description="Helical" evidence="1">
    <location>
        <begin position="104"/>
        <end position="125"/>
    </location>
</feature>
<accession>A0A9W6TEP4</accession>
<dbReference type="Proteomes" id="UP001165083">
    <property type="component" value="Unassembled WGS sequence"/>
</dbReference>
<reference evidence="2" key="1">
    <citation type="submission" date="2023-04" db="EMBL/GenBank/DDBJ databases">
        <title>Phytophthora lilii NBRC 32176.</title>
        <authorList>
            <person name="Ichikawa N."/>
            <person name="Sato H."/>
            <person name="Tonouchi N."/>
        </authorList>
    </citation>
    <scope>NUCLEOTIDE SEQUENCE</scope>
    <source>
        <strain evidence="2">NBRC 32176</strain>
    </source>
</reference>
<feature type="transmembrane region" description="Helical" evidence="1">
    <location>
        <begin position="408"/>
        <end position="426"/>
    </location>
</feature>
<feature type="transmembrane region" description="Helical" evidence="1">
    <location>
        <begin position="267"/>
        <end position="289"/>
    </location>
</feature>
<evidence type="ECO:0000313" key="2">
    <source>
        <dbReference type="EMBL" id="GMF11447.1"/>
    </source>
</evidence>